<dbReference type="AlphaFoldDB" id="G5J5G3"/>
<name>G5J5G3_CROWT</name>
<organism evidence="1 2">
    <name type="scientific">Crocosphaera watsonii WH 0003</name>
    <dbReference type="NCBI Taxonomy" id="423471"/>
    <lineage>
        <taxon>Bacteria</taxon>
        <taxon>Bacillati</taxon>
        <taxon>Cyanobacteriota</taxon>
        <taxon>Cyanophyceae</taxon>
        <taxon>Oscillatoriophycideae</taxon>
        <taxon>Chroococcales</taxon>
        <taxon>Aphanothecaceae</taxon>
        <taxon>Crocosphaera</taxon>
    </lineage>
</organism>
<reference evidence="1 2" key="1">
    <citation type="journal article" date="2011" name="Front. Microbiol.">
        <title>Two Strains of Crocosphaera watsonii with Highly Conserved Genomes are Distinguished by Strain-Specific Features.</title>
        <authorList>
            <person name="Bench S.R."/>
            <person name="Ilikchyan I.N."/>
            <person name="Tripp H.J."/>
            <person name="Zehr J.P."/>
        </authorList>
    </citation>
    <scope>NUCLEOTIDE SEQUENCE [LARGE SCALE GENOMIC DNA]</scope>
    <source>
        <strain evidence="1 2">WH 0003</strain>
    </source>
</reference>
<dbReference type="EMBL" id="AESD01000403">
    <property type="protein sequence ID" value="EHJ12566.1"/>
    <property type="molecule type" value="Genomic_DNA"/>
</dbReference>
<dbReference type="Proteomes" id="UP000003477">
    <property type="component" value="Unassembled WGS sequence"/>
</dbReference>
<gene>
    <name evidence="1" type="ORF">CWATWH0003_2721</name>
</gene>
<proteinExistence type="predicted"/>
<dbReference type="PATRIC" id="fig|423471.3.peg.2560"/>
<comment type="caution">
    <text evidence="1">The sequence shown here is derived from an EMBL/GenBank/DDBJ whole genome shotgun (WGS) entry which is preliminary data.</text>
</comment>
<sequence>MNKKNEFHFNKARRVTIEENKKFRQAIYEQFGIKFRERKRIKQDEDDQK</sequence>
<accession>G5J5G3</accession>
<evidence type="ECO:0000313" key="2">
    <source>
        <dbReference type="Proteomes" id="UP000003477"/>
    </source>
</evidence>
<protein>
    <submittedName>
        <fullName evidence="1">Uncharacterized protein</fullName>
    </submittedName>
</protein>
<evidence type="ECO:0000313" key="1">
    <source>
        <dbReference type="EMBL" id="EHJ12566.1"/>
    </source>
</evidence>